<dbReference type="InterPro" id="IPR013105">
    <property type="entry name" value="TPR_2"/>
</dbReference>
<name>A0A816CRZ2_ADIRI</name>
<evidence type="ECO:0000256" key="1">
    <source>
        <dbReference type="ARBA" id="ARBA00022737"/>
    </source>
</evidence>
<feature type="repeat" description="TPR" evidence="3">
    <location>
        <begin position="527"/>
        <end position="560"/>
    </location>
</feature>
<evidence type="ECO:0000256" key="2">
    <source>
        <dbReference type="ARBA" id="ARBA00022803"/>
    </source>
</evidence>
<protein>
    <recommendedName>
        <fullName evidence="7">Nephrocystin-3</fullName>
    </recommendedName>
</protein>
<dbReference type="PANTHER" id="PTHR45641">
    <property type="entry name" value="TETRATRICOPEPTIDE REPEAT PROTEIN (AFU_ORTHOLOGUE AFUA_6G03870)"/>
    <property type="match status" value="1"/>
</dbReference>
<dbReference type="EMBL" id="CAJNOR010007923">
    <property type="protein sequence ID" value="CAF1625520.1"/>
    <property type="molecule type" value="Genomic_DNA"/>
</dbReference>
<dbReference type="InterPro" id="IPR019734">
    <property type="entry name" value="TPR_rpt"/>
</dbReference>
<keyword evidence="1" id="KW-0677">Repeat</keyword>
<feature type="repeat" description="TPR" evidence="3">
    <location>
        <begin position="489"/>
        <end position="522"/>
    </location>
</feature>
<evidence type="ECO:0000313" key="6">
    <source>
        <dbReference type="Proteomes" id="UP000663828"/>
    </source>
</evidence>
<feature type="coiled-coil region" evidence="4">
    <location>
        <begin position="570"/>
        <end position="597"/>
    </location>
</feature>
<dbReference type="Gene3D" id="1.25.40.10">
    <property type="entry name" value="Tetratricopeptide repeat domain"/>
    <property type="match status" value="2"/>
</dbReference>
<feature type="repeat" description="TPR" evidence="3">
    <location>
        <begin position="648"/>
        <end position="681"/>
    </location>
</feature>
<dbReference type="PROSITE" id="PS50005">
    <property type="entry name" value="TPR"/>
    <property type="match status" value="4"/>
</dbReference>
<gene>
    <name evidence="5" type="ORF">XAT740_LOCUS50851</name>
</gene>
<dbReference type="Pfam" id="PF07719">
    <property type="entry name" value="TPR_2"/>
    <property type="match status" value="1"/>
</dbReference>
<evidence type="ECO:0000256" key="4">
    <source>
        <dbReference type="SAM" id="Coils"/>
    </source>
</evidence>
<dbReference type="Proteomes" id="UP000663828">
    <property type="component" value="Unassembled WGS sequence"/>
</dbReference>
<keyword evidence="6" id="KW-1185">Reference proteome</keyword>
<dbReference type="Pfam" id="PF13424">
    <property type="entry name" value="TPR_12"/>
    <property type="match status" value="2"/>
</dbReference>
<comment type="caution">
    <text evidence="5">The sequence shown here is derived from an EMBL/GenBank/DDBJ whole genome shotgun (WGS) entry which is preliminary data.</text>
</comment>
<evidence type="ECO:0000313" key="5">
    <source>
        <dbReference type="EMBL" id="CAF1625520.1"/>
    </source>
</evidence>
<proteinExistence type="predicted"/>
<reference evidence="5" key="1">
    <citation type="submission" date="2021-02" db="EMBL/GenBank/DDBJ databases">
        <authorList>
            <person name="Nowell W R."/>
        </authorList>
    </citation>
    <scope>NUCLEOTIDE SEQUENCE</scope>
</reference>
<keyword evidence="4" id="KW-0175">Coiled coil</keyword>
<dbReference type="AlphaFoldDB" id="A0A816CRZ2"/>
<organism evidence="5 6">
    <name type="scientific">Adineta ricciae</name>
    <name type="common">Rotifer</name>
    <dbReference type="NCBI Taxonomy" id="249248"/>
    <lineage>
        <taxon>Eukaryota</taxon>
        <taxon>Metazoa</taxon>
        <taxon>Spiralia</taxon>
        <taxon>Gnathifera</taxon>
        <taxon>Rotifera</taxon>
        <taxon>Eurotatoria</taxon>
        <taxon>Bdelloidea</taxon>
        <taxon>Adinetida</taxon>
        <taxon>Adinetidae</taxon>
        <taxon>Adineta</taxon>
    </lineage>
</organism>
<dbReference type="PANTHER" id="PTHR45641:SF19">
    <property type="entry name" value="NEPHROCYSTIN-3"/>
    <property type="match status" value="1"/>
</dbReference>
<dbReference type="InterPro" id="IPR011990">
    <property type="entry name" value="TPR-like_helical_dom_sf"/>
</dbReference>
<dbReference type="SMART" id="SM00028">
    <property type="entry name" value="TPR"/>
    <property type="match status" value="5"/>
</dbReference>
<feature type="repeat" description="TPR" evidence="3">
    <location>
        <begin position="564"/>
        <end position="597"/>
    </location>
</feature>
<evidence type="ECO:0008006" key="7">
    <source>
        <dbReference type="Google" id="ProtNLM"/>
    </source>
</evidence>
<dbReference type="SUPFAM" id="SSF48452">
    <property type="entry name" value="TPR-like"/>
    <property type="match status" value="1"/>
</dbReference>
<keyword evidence="2 3" id="KW-0802">TPR repeat</keyword>
<sequence length="708" mass="82697">MGCGSSLSIHKNKIVDSTATSNTSIFKSSKLSSINKSAEKREENFEPFTLACLGKNFDENDPDLRSVINYICCFNDSDQCEEFLKDTNRKTGIFLIVSYQYLTNLISHIHELPQILAIYIHQDDKTKHIDKHWTKRYSKIKGVYFDRESLLEQLSWDVKISLNIHDLVPISVYSRIDAIQTSNNSTDHLRFLFYQLFIQQYCLNSSKTLTNHDFLKFAQKYYHANRKESKLIKQFINECHSPKDLFFWFLQNSFLRRMFTQSLLTLDIQLLFFLRYFIHDMHSYMVEQATNSNQRSNYGAARSNSTRLTSEKVFYRGQALAKDTFLKIKSNIGEMLSMNNFVLASKNRQDCLANLRQNVSTTNLVVRVLFEIKIPWEYSQQKQRPFIDLDQSSSDDDIYSTVFFIGSIFRINTVEFDINNDCWTIQLTLYDEKNNQDFSQVFTFLNNFKSVSTQNATTPANLLRQISPNSAEQFYKYLLKENDESLSKIECYRGLGLCSYANNDYGQALSYFEKALQYKPTDKLTKSTLHNSIGLVYARQNQNEQALNHFNKALEYTSLPLHSACIHHNLALIYSQQEQYEEELEHYEQALKLRTQQLPSQHLQLASLHNNIGIAYSDMHDYDNSLSNLKTALEIRLKLLSDSHIDVARSYANIGTVYSKTQEFRMALDYFTKAHLLLEKQTQLPEQDIEQLKKNIKIVNDKLRRKTY</sequence>
<evidence type="ECO:0000256" key="3">
    <source>
        <dbReference type="PROSITE-ProRule" id="PRU00339"/>
    </source>
</evidence>
<accession>A0A816CRZ2</accession>